<dbReference type="PANTHER" id="PTHR34824:SF1">
    <property type="entry name" value="HEAT-INDUCIBLE TRANSCRIPTION REPRESSOR HRCA"/>
    <property type="match status" value="1"/>
</dbReference>
<dbReference type="AlphaFoldDB" id="A0A650EMP7"/>
<reference evidence="7" key="1">
    <citation type="journal article" date="2020" name="J. ISSAAS">
        <title>Lactobacilli and other gastrointestinal microbiota of Peromyscus leucopus, reservoir host for agents of Lyme disease and other zoonoses in North America.</title>
        <authorList>
            <person name="Milovic A."/>
            <person name="Bassam K."/>
            <person name="Shao H."/>
            <person name="Chatzistamou I."/>
            <person name="Tufts D.M."/>
            <person name="Diuk-Wasser M."/>
            <person name="Barbour A.G."/>
        </authorList>
    </citation>
    <scope>NUCLEOTIDE SEQUENCE</scope>
    <source>
        <strain evidence="7">LL30</strain>
    </source>
</reference>
<dbReference type="InterPro" id="IPR002571">
    <property type="entry name" value="HrcA"/>
</dbReference>
<dbReference type="HAMAP" id="MF_00081">
    <property type="entry name" value="HrcA"/>
    <property type="match status" value="1"/>
</dbReference>
<evidence type="ECO:0000256" key="5">
    <source>
        <dbReference type="HAMAP-Rule" id="MF_00081"/>
    </source>
</evidence>
<dbReference type="Gene3D" id="3.30.390.60">
    <property type="entry name" value="Heat-inducible transcription repressor hrca homolog, domain 3"/>
    <property type="match status" value="1"/>
</dbReference>
<dbReference type="PIRSF" id="PIRSF005485">
    <property type="entry name" value="HrcA"/>
    <property type="match status" value="1"/>
</dbReference>
<evidence type="ECO:0000313" key="7">
    <source>
        <dbReference type="EMBL" id="QGT50923.1"/>
    </source>
</evidence>
<gene>
    <name evidence="5 7" type="primary">hrcA</name>
    <name evidence="7" type="ORF">Elusimicrob2101_1860</name>
</gene>
<keyword evidence="4 5" id="KW-0804">Transcription</keyword>
<evidence type="ECO:0000256" key="4">
    <source>
        <dbReference type="ARBA" id="ARBA00023163"/>
    </source>
</evidence>
<dbReference type="SUPFAM" id="SSF55781">
    <property type="entry name" value="GAF domain-like"/>
    <property type="match status" value="1"/>
</dbReference>
<dbReference type="Gene3D" id="1.10.10.10">
    <property type="entry name" value="Winged helix-like DNA-binding domain superfamily/Winged helix DNA-binding domain"/>
    <property type="match status" value="1"/>
</dbReference>
<organism evidence="7">
    <name type="scientific">uncultured Elusimicrobia bacterium</name>
    <dbReference type="NCBI Taxonomy" id="699876"/>
    <lineage>
        <taxon>Bacteria</taxon>
        <taxon>Pseudomonadati</taxon>
        <taxon>Elusimicrobiota</taxon>
        <taxon>Elusimicrobia</taxon>
        <taxon>environmental samples</taxon>
    </lineage>
</organism>
<dbReference type="InterPro" id="IPR036388">
    <property type="entry name" value="WH-like_DNA-bd_sf"/>
</dbReference>
<dbReference type="Pfam" id="PF01628">
    <property type="entry name" value="HrcA"/>
    <property type="match status" value="1"/>
</dbReference>
<keyword evidence="3 5" id="KW-0346">Stress response</keyword>
<dbReference type="InterPro" id="IPR021153">
    <property type="entry name" value="HrcA_C"/>
</dbReference>
<sequence>MRILKPEIAKARKEKILRWVVQQFVETRRPVGSQMIVSSALQDVSSATVRNIMKELEEEGYLYQPHTSGGRIPTDKAYRYYVDYLANVQKMAAQERQRIEEQYDARVSEVDNMLVQTSRLLAMLSGAAGFVYTSNVQDQRVQRLDFIPLAPGMILAVLVTQSGAVRHWPVRTGYVIEPSRLRVLSRFINEEISGQTLADARRILWQHVQSGHREIADMADLATQVLKDIERPQTGDELYVEGIGRLLENTTEDDYEDLKQMMRVVEERERFSSLLSEKMTDMEKSNQKLSVSIGSENELKELKNLSIISTACRVGDKTVGMLGIIGPKHMEYTRVMSLVNFIGDLLEASMQNWSALPAGGEDDYE</sequence>
<dbReference type="InterPro" id="IPR036390">
    <property type="entry name" value="WH_DNA-bd_sf"/>
</dbReference>
<dbReference type="PANTHER" id="PTHR34824">
    <property type="entry name" value="HEAT-INDUCIBLE TRANSCRIPTION REPRESSOR HRCA"/>
    <property type="match status" value="1"/>
</dbReference>
<comment type="function">
    <text evidence="5">Negative regulator of class I heat shock genes (grpE-dnaK-dnaJ and groELS operons). Prevents heat-shock induction of these operons.</text>
</comment>
<feature type="domain" description="Heat-inducible transcription repressor HrcA C-terminal" evidence="6">
    <location>
        <begin position="111"/>
        <end position="336"/>
    </location>
</feature>
<dbReference type="GO" id="GO:0003677">
    <property type="term" value="F:DNA binding"/>
    <property type="evidence" value="ECO:0007669"/>
    <property type="project" value="InterPro"/>
</dbReference>
<name>A0A650EMP7_9BACT</name>
<dbReference type="GO" id="GO:0045892">
    <property type="term" value="P:negative regulation of DNA-templated transcription"/>
    <property type="evidence" value="ECO:0007669"/>
    <property type="project" value="UniProtKB-UniRule"/>
</dbReference>
<dbReference type="EMBL" id="MN577572">
    <property type="protein sequence ID" value="QGT50923.1"/>
    <property type="molecule type" value="Genomic_DNA"/>
</dbReference>
<evidence type="ECO:0000256" key="3">
    <source>
        <dbReference type="ARBA" id="ARBA00023016"/>
    </source>
</evidence>
<accession>A0A650EMP7</accession>
<evidence type="ECO:0000259" key="6">
    <source>
        <dbReference type="Pfam" id="PF01628"/>
    </source>
</evidence>
<evidence type="ECO:0000256" key="1">
    <source>
        <dbReference type="ARBA" id="ARBA00022491"/>
    </source>
</evidence>
<proteinExistence type="inferred from homology"/>
<dbReference type="InterPro" id="IPR029016">
    <property type="entry name" value="GAF-like_dom_sf"/>
</dbReference>
<dbReference type="NCBIfam" id="TIGR00331">
    <property type="entry name" value="hrcA"/>
    <property type="match status" value="1"/>
</dbReference>
<dbReference type="InterPro" id="IPR023120">
    <property type="entry name" value="WHTH_transcript_rep_HrcA_IDD"/>
</dbReference>
<evidence type="ECO:0000256" key="2">
    <source>
        <dbReference type="ARBA" id="ARBA00023015"/>
    </source>
</evidence>
<protein>
    <recommendedName>
        <fullName evidence="5">Heat-inducible transcription repressor HrcA</fullName>
    </recommendedName>
</protein>
<keyword evidence="1 5" id="KW-0678">Repressor</keyword>
<dbReference type="SUPFAM" id="SSF46785">
    <property type="entry name" value="Winged helix' DNA-binding domain"/>
    <property type="match status" value="1"/>
</dbReference>
<dbReference type="Gene3D" id="3.30.450.40">
    <property type="match status" value="1"/>
</dbReference>
<keyword evidence="2 5" id="KW-0805">Transcription regulation</keyword>
<comment type="similarity">
    <text evidence="5">Belongs to the HrcA family.</text>
</comment>